<dbReference type="EMBL" id="BGZN01000012">
    <property type="protein sequence ID" value="GBR73487.1"/>
    <property type="molecule type" value="Genomic_DNA"/>
</dbReference>
<protein>
    <submittedName>
        <fullName evidence="1">Uncharacterized protein</fullName>
    </submittedName>
</protein>
<keyword evidence="2" id="KW-1185">Reference proteome</keyword>
<accession>A0A388TB31</accession>
<gene>
    <name evidence="1" type="ORF">NO1_0861</name>
</gene>
<evidence type="ECO:0000313" key="2">
    <source>
        <dbReference type="Proteomes" id="UP000269352"/>
    </source>
</evidence>
<proteinExistence type="predicted"/>
<comment type="caution">
    <text evidence="1">The sequence shown here is derived from an EMBL/GenBank/DDBJ whole genome shotgun (WGS) entry which is preliminary data.</text>
</comment>
<organism evidence="1 2">
    <name type="scientific">Termititenax aidoneus</name>
    <dbReference type="NCBI Taxonomy" id="2218524"/>
    <lineage>
        <taxon>Bacteria</taxon>
        <taxon>Bacillati</taxon>
        <taxon>Candidatus Margulisiibacteriota</taxon>
        <taxon>Candidatus Termititenacia</taxon>
        <taxon>Candidatus Termititenacales</taxon>
        <taxon>Candidatus Termititenacaceae</taxon>
        <taxon>Candidatus Termititenax</taxon>
    </lineage>
</organism>
<reference evidence="1 2" key="1">
    <citation type="journal article" date="2019" name="ISME J.">
        <title>Genome analyses of uncultured TG2/ZB3 bacteria in 'Margulisbacteria' specifically attached to ectosymbiotic spirochetes of protists in the termite gut.</title>
        <authorList>
            <person name="Utami Y.D."/>
            <person name="Kuwahara H."/>
            <person name="Igai K."/>
            <person name="Murakami T."/>
            <person name="Sugaya K."/>
            <person name="Morikawa T."/>
            <person name="Nagura Y."/>
            <person name="Yuki M."/>
            <person name="Deevong P."/>
            <person name="Inoue T."/>
            <person name="Kihara K."/>
            <person name="Lo N."/>
            <person name="Yamada A."/>
            <person name="Ohkuma M."/>
            <person name="Hongoh Y."/>
        </authorList>
    </citation>
    <scope>NUCLEOTIDE SEQUENCE [LARGE SCALE GENOMIC DNA]</scope>
    <source>
        <strain evidence="1">NkOx7-01</strain>
    </source>
</reference>
<dbReference type="AlphaFoldDB" id="A0A388TB31"/>
<dbReference type="Proteomes" id="UP000269352">
    <property type="component" value="Unassembled WGS sequence"/>
</dbReference>
<sequence length="57" mass="6543">MDKKDYALLNTMIRLANKGARAAQKEAHRLGLPNVYFIGGKPVYEMPNGDLRLKYKY</sequence>
<name>A0A388TB31_TERA1</name>
<evidence type="ECO:0000313" key="1">
    <source>
        <dbReference type="EMBL" id="GBR73487.1"/>
    </source>
</evidence>